<dbReference type="EMBL" id="FUEG01000047">
    <property type="protein sequence ID" value="SJL17654.1"/>
    <property type="molecule type" value="Genomic_DNA"/>
</dbReference>
<keyword evidence="3" id="KW-0378">Hydrolase</keyword>
<keyword evidence="4" id="KW-0904">Protein phosphatase</keyword>
<feature type="domain" description="Tyrosine-protein phosphatase" evidence="5">
    <location>
        <begin position="31"/>
        <end position="190"/>
    </location>
</feature>
<dbReference type="Gene3D" id="3.80.10.10">
    <property type="entry name" value="Ribonuclease Inhibitor"/>
    <property type="match status" value="1"/>
</dbReference>
<dbReference type="InterPro" id="IPR032675">
    <property type="entry name" value="LRR_dom_sf"/>
</dbReference>
<dbReference type="PANTHER" id="PTHR10159:SF519">
    <property type="entry name" value="DUAL SPECIFICITY PROTEIN PHOSPHATASE MPK3"/>
    <property type="match status" value="1"/>
</dbReference>
<dbReference type="AlphaFoldDB" id="A0A284S9G0"/>
<dbReference type="STRING" id="47428.A0A284S9G0"/>
<evidence type="ECO:0000256" key="2">
    <source>
        <dbReference type="ARBA" id="ARBA00013064"/>
    </source>
</evidence>
<dbReference type="GO" id="GO:0033550">
    <property type="term" value="F:MAP kinase tyrosine phosphatase activity"/>
    <property type="evidence" value="ECO:0007669"/>
    <property type="project" value="TreeGrafter"/>
</dbReference>
<dbReference type="GO" id="GO:0043409">
    <property type="term" value="P:negative regulation of MAPK cascade"/>
    <property type="evidence" value="ECO:0007669"/>
    <property type="project" value="TreeGrafter"/>
</dbReference>
<proteinExistence type="inferred from homology"/>
<dbReference type="InterPro" id="IPR020422">
    <property type="entry name" value="TYR_PHOSPHATASE_DUAL_dom"/>
</dbReference>
<dbReference type="GO" id="GO:0005737">
    <property type="term" value="C:cytoplasm"/>
    <property type="evidence" value="ECO:0007669"/>
    <property type="project" value="TreeGrafter"/>
</dbReference>
<sequence length="606" mass="67392">MIRFDSVPLAVQQAMCTPMHQILPPSPMPSNPTKSSGALFLGSLAAIYEKDALLEKQITHLVQVLDAPWLPLSEKDGFHCYRIPILDTTSADLKSHLDAVCNHIDQCLRSGKSVLVHCQQFFVFFSFEPFTDVLQGISRSASIVIAYLIRNRGMSYDNAFALGVGSSMAQAGRRPTVYNLIVVLCDVRRKTFFPEGGNYSDSATSLAQVDEKVQAPGLNNTAMFSVNCLPQELVDLVVYHLRNDRQALKHCSLVTRRLLIACRRYLHDKVSFDCMYRSESLKSSHDLISSSPHLISYIRTLKISGDAHGTLSMSELLSSFSALLTNITRVELYGLTLPQAPEAALHIREVLHAHPQVSSVAISACSLSIADIDILLGQCAGLDHLKIARCSVFEDKETRFPKRTGNISYLQTLEIDGSSPSMLRSLPKWLMAAESYVSLSKLLTLKSSHLSASDAAVLNEVLAGTTESLERFELEHHDNSRPVYVNLSGHQHLTHIHIRSGFLTSTPEKWIRPVLATVGSRRVAEICLDLTLNRYHEARLNWIGLDELLSSQRFRSLVKLDVRLRCLSMTSDMGMGWLTCENVSRSMSSLKARGILDVELISQELN</sequence>
<dbReference type="Proteomes" id="UP000219338">
    <property type="component" value="Unassembled WGS sequence"/>
</dbReference>
<dbReference type="InterPro" id="IPR000340">
    <property type="entry name" value="Dual-sp_phosphatase_cat-dom"/>
</dbReference>
<evidence type="ECO:0000256" key="1">
    <source>
        <dbReference type="ARBA" id="ARBA00008601"/>
    </source>
</evidence>
<dbReference type="OMA" id="LTHIHIR"/>
<dbReference type="PANTHER" id="PTHR10159">
    <property type="entry name" value="DUAL SPECIFICITY PROTEIN PHOSPHATASE"/>
    <property type="match status" value="1"/>
</dbReference>
<organism evidence="6 7">
    <name type="scientific">Armillaria ostoyae</name>
    <name type="common">Armillaria root rot fungus</name>
    <dbReference type="NCBI Taxonomy" id="47428"/>
    <lineage>
        <taxon>Eukaryota</taxon>
        <taxon>Fungi</taxon>
        <taxon>Dikarya</taxon>
        <taxon>Basidiomycota</taxon>
        <taxon>Agaricomycotina</taxon>
        <taxon>Agaricomycetes</taxon>
        <taxon>Agaricomycetidae</taxon>
        <taxon>Agaricales</taxon>
        <taxon>Marasmiineae</taxon>
        <taxon>Physalacriaceae</taxon>
        <taxon>Armillaria</taxon>
    </lineage>
</organism>
<dbReference type="Gene3D" id="3.90.190.10">
    <property type="entry name" value="Protein tyrosine phosphatase superfamily"/>
    <property type="match status" value="1"/>
</dbReference>
<dbReference type="InterPro" id="IPR029021">
    <property type="entry name" value="Prot-tyrosine_phosphatase-like"/>
</dbReference>
<protein>
    <recommendedName>
        <fullName evidence="2">protein-tyrosine-phosphatase</fullName>
        <ecNumber evidence="2">3.1.3.48</ecNumber>
    </recommendedName>
</protein>
<accession>A0A284S9G0</accession>
<keyword evidence="7" id="KW-1185">Reference proteome</keyword>
<comment type="similarity">
    <text evidence="1">Belongs to the protein-tyrosine phosphatase family. Non-receptor class dual specificity subfamily.</text>
</comment>
<gene>
    <name evidence="6" type="ORF">ARMOST_21211</name>
</gene>
<dbReference type="SUPFAM" id="SSF52047">
    <property type="entry name" value="RNI-like"/>
    <property type="match status" value="1"/>
</dbReference>
<evidence type="ECO:0000313" key="7">
    <source>
        <dbReference type="Proteomes" id="UP000219338"/>
    </source>
</evidence>
<evidence type="ECO:0000256" key="4">
    <source>
        <dbReference type="ARBA" id="ARBA00022912"/>
    </source>
</evidence>
<dbReference type="GO" id="GO:0017017">
    <property type="term" value="F:MAP kinase tyrosine/serine/threonine phosphatase activity"/>
    <property type="evidence" value="ECO:0007669"/>
    <property type="project" value="TreeGrafter"/>
</dbReference>
<reference evidence="7" key="1">
    <citation type="journal article" date="2017" name="Nat. Ecol. Evol.">
        <title>Genome expansion and lineage-specific genetic innovations in the forest pathogenic fungi Armillaria.</title>
        <authorList>
            <person name="Sipos G."/>
            <person name="Prasanna A.N."/>
            <person name="Walter M.C."/>
            <person name="O'Connor E."/>
            <person name="Balint B."/>
            <person name="Krizsan K."/>
            <person name="Kiss B."/>
            <person name="Hess J."/>
            <person name="Varga T."/>
            <person name="Slot J."/>
            <person name="Riley R."/>
            <person name="Boka B."/>
            <person name="Rigling D."/>
            <person name="Barry K."/>
            <person name="Lee J."/>
            <person name="Mihaltcheva S."/>
            <person name="LaButti K."/>
            <person name="Lipzen A."/>
            <person name="Waldron R."/>
            <person name="Moloney N.M."/>
            <person name="Sperisen C."/>
            <person name="Kredics L."/>
            <person name="Vagvoelgyi C."/>
            <person name="Patrignani A."/>
            <person name="Fitzpatrick D."/>
            <person name="Nagy I."/>
            <person name="Doyle S."/>
            <person name="Anderson J.B."/>
            <person name="Grigoriev I.V."/>
            <person name="Gueldener U."/>
            <person name="Muensterkoetter M."/>
            <person name="Nagy L.G."/>
        </authorList>
    </citation>
    <scope>NUCLEOTIDE SEQUENCE [LARGE SCALE GENOMIC DNA]</scope>
    <source>
        <strain evidence="7">C18/9</strain>
    </source>
</reference>
<dbReference type="CDD" id="cd14498">
    <property type="entry name" value="DSP"/>
    <property type="match status" value="1"/>
</dbReference>
<dbReference type="SUPFAM" id="SSF52799">
    <property type="entry name" value="(Phosphotyrosine protein) phosphatases II"/>
    <property type="match status" value="1"/>
</dbReference>
<dbReference type="EC" id="3.1.3.48" evidence="2"/>
<dbReference type="SMART" id="SM00195">
    <property type="entry name" value="DSPc"/>
    <property type="match status" value="1"/>
</dbReference>
<evidence type="ECO:0000259" key="5">
    <source>
        <dbReference type="SMART" id="SM00195"/>
    </source>
</evidence>
<dbReference type="GO" id="GO:0008330">
    <property type="term" value="F:protein tyrosine/threonine phosphatase activity"/>
    <property type="evidence" value="ECO:0007669"/>
    <property type="project" value="TreeGrafter"/>
</dbReference>
<dbReference type="OrthoDB" id="2745898at2759"/>
<evidence type="ECO:0000313" key="6">
    <source>
        <dbReference type="EMBL" id="SJL17654.1"/>
    </source>
</evidence>
<evidence type="ECO:0000256" key="3">
    <source>
        <dbReference type="ARBA" id="ARBA00022801"/>
    </source>
</evidence>
<dbReference type="Pfam" id="PF00782">
    <property type="entry name" value="DSPc"/>
    <property type="match status" value="1"/>
</dbReference>
<name>A0A284S9G0_ARMOS</name>